<dbReference type="PANTHER" id="PTHR12169:SF1">
    <property type="entry name" value="AFG1-LIKE ATPASE"/>
    <property type="match status" value="1"/>
</dbReference>
<evidence type="ECO:0000256" key="3">
    <source>
        <dbReference type="ARBA" id="ARBA00022840"/>
    </source>
</evidence>
<evidence type="ECO:0000313" key="6">
    <source>
        <dbReference type="Proteomes" id="UP001159427"/>
    </source>
</evidence>
<evidence type="ECO:0008006" key="7">
    <source>
        <dbReference type="Google" id="ProtNLM"/>
    </source>
</evidence>
<organism evidence="5 6">
    <name type="scientific">Porites evermanni</name>
    <dbReference type="NCBI Taxonomy" id="104178"/>
    <lineage>
        <taxon>Eukaryota</taxon>
        <taxon>Metazoa</taxon>
        <taxon>Cnidaria</taxon>
        <taxon>Anthozoa</taxon>
        <taxon>Hexacorallia</taxon>
        <taxon>Scleractinia</taxon>
        <taxon>Fungiina</taxon>
        <taxon>Poritidae</taxon>
        <taxon>Porites</taxon>
    </lineage>
</organism>
<keyword evidence="2" id="KW-0547">Nucleotide-binding</keyword>
<comment type="caution">
    <text evidence="5">The sequence shown here is derived from an EMBL/GenBank/DDBJ whole genome shotgun (WGS) entry which is preliminary data.</text>
</comment>
<reference evidence="5 6" key="1">
    <citation type="submission" date="2022-05" db="EMBL/GenBank/DDBJ databases">
        <authorList>
            <consortium name="Genoscope - CEA"/>
            <person name="William W."/>
        </authorList>
    </citation>
    <scope>NUCLEOTIDE SEQUENCE [LARGE SCALE GENOMIC DNA]</scope>
</reference>
<sequence length="581" mass="66777">MFSSILARSTKRVIRRGFLWDIQALSCALRKSCCSKVASSDEGPLRLYNSYLERQVLKPDDCQLQVVYQLQGLYERLKDYDPRLQQTNSQPQEAPQGLYLHGGVGSGKTMLMDIFYDSIPVLNKKRVHFYSFMLQLYSLMNRWNLCCPNYEVTFDVTPVEAVASELAGEAWLLCFDEMQLADFGSTRLLEGVFRTMLEKGTVIVTTSNRSPFELGTSSFGREEEALDSVTSLVGLLTRHCELVAMDSEKDHRIFQKPGKETYFTPITAETEKALDEAFCKAVGSGLRLSSVSLPVYGRKVLVPVASENRVARFSFNELCRSPLGPADYITICNHFHTIFVEDIPQMNIYQKNEARRFLSFVDAAYESKVKLFCTAASSPDNLFQLIPSDDSLNEDKMHIEMIGELAYDLELTQLDLRSLGILTGDEEIFSFKRCISRLKEMQSELYQMQKHRRQAFSPYLGSFEERIQSENRRREREHNRRLKMLESTGHESSDAPSELPLTPLTSGSSDWGDEASYISWSNDVMRKELRDLERKRSGEYLKRHDAPKFGEEHFWGFGWWEKLLGRRNKKGKGQDEHDNFK</sequence>
<keyword evidence="3" id="KW-0067">ATP-binding</keyword>
<dbReference type="EMBL" id="CALNXI010000602">
    <property type="protein sequence ID" value="CAH3029946.1"/>
    <property type="molecule type" value="Genomic_DNA"/>
</dbReference>
<protein>
    <recommendedName>
        <fullName evidence="7">AFG1-like ATPase</fullName>
    </recommendedName>
</protein>
<dbReference type="Proteomes" id="UP001159427">
    <property type="component" value="Unassembled WGS sequence"/>
</dbReference>
<keyword evidence="6" id="KW-1185">Reference proteome</keyword>
<dbReference type="InterPro" id="IPR005654">
    <property type="entry name" value="ATPase_AFG1-like"/>
</dbReference>
<dbReference type="NCBIfam" id="NF040713">
    <property type="entry name" value="ZapE"/>
    <property type="match status" value="1"/>
</dbReference>
<evidence type="ECO:0000313" key="5">
    <source>
        <dbReference type="EMBL" id="CAH3029946.1"/>
    </source>
</evidence>
<feature type="region of interest" description="Disordered" evidence="4">
    <location>
        <begin position="486"/>
        <end position="507"/>
    </location>
</feature>
<dbReference type="PANTHER" id="PTHR12169">
    <property type="entry name" value="ATPASE N2B"/>
    <property type="match status" value="1"/>
</dbReference>
<dbReference type="SUPFAM" id="SSF52540">
    <property type="entry name" value="P-loop containing nucleoside triphosphate hydrolases"/>
    <property type="match status" value="1"/>
</dbReference>
<name>A0ABN8MK81_9CNID</name>
<evidence type="ECO:0000256" key="2">
    <source>
        <dbReference type="ARBA" id="ARBA00022741"/>
    </source>
</evidence>
<dbReference type="Pfam" id="PF03969">
    <property type="entry name" value="AFG1_ATPase"/>
    <property type="match status" value="1"/>
</dbReference>
<evidence type="ECO:0000256" key="4">
    <source>
        <dbReference type="SAM" id="MobiDB-lite"/>
    </source>
</evidence>
<dbReference type="InterPro" id="IPR027417">
    <property type="entry name" value="P-loop_NTPase"/>
</dbReference>
<accession>A0ABN8MK81</accession>
<proteinExistence type="inferred from homology"/>
<evidence type="ECO:0000256" key="1">
    <source>
        <dbReference type="ARBA" id="ARBA00010322"/>
    </source>
</evidence>
<dbReference type="Gene3D" id="3.40.50.300">
    <property type="entry name" value="P-loop containing nucleotide triphosphate hydrolases"/>
    <property type="match status" value="1"/>
</dbReference>
<gene>
    <name evidence="5" type="ORF">PEVE_00037136</name>
</gene>
<comment type="similarity">
    <text evidence="1">Belongs to the AFG1 ATPase family.</text>
</comment>